<dbReference type="NCBIfam" id="TIGR00231">
    <property type="entry name" value="small_GTP"/>
    <property type="match status" value="1"/>
</dbReference>
<dbReference type="Gene3D" id="3.40.50.300">
    <property type="entry name" value="P-loop containing nucleotide triphosphate hydrolases"/>
    <property type="match status" value="1"/>
</dbReference>
<dbReference type="Ensembl" id="ENSKMAT00000022158.1">
    <property type="protein sequence ID" value="ENSKMAP00000021877.1"/>
    <property type="gene ID" value="ENSKMAG00000016246.1"/>
</dbReference>
<evidence type="ECO:0000256" key="1">
    <source>
        <dbReference type="ARBA" id="ARBA00004496"/>
    </source>
</evidence>
<sequence length="620" mass="69252">MNRVSLRRLFTACDVNRSGRIEYEDFAVVCGELGVPEPDAGVLFEKFGARRDGFIDFGRFSSRFQEVSETLDLAAFGAGTSQTPWEEFVDRIDAEFVLPESSDSFFLFVSSSRNHKSEQISSSPSLLAEEMNDSQLAEFEDDIQQQLARTEERVRNEERRKMEGAMATVQRQHREEVADLHATVDQLLKDVQSNVSRAYVAQNCHKCVSLQENEQLRGSLLKAETSVAVLHSELDKLKNMQADQRAQHQRETEELKRMVVEYQSYSSQIQTLQAMNKKLYDSNDGLRSALASQVVAQLSPQNEIPARRMKPLRQSTLNHEQNPSLSRVATWAERYLDSGVSLPMDTAESDYDSDDSRSSVETVHHSYSYIPSDVEISEVKSEAAASMTPSRASSVASSLRRRLSAFSPKVAEEGVAKTAESAPMYRVVLAGDAGAGKSSFLLRLTLNEFRGDIQTTLGVDFQMKRMLVDGESTSLQIWDTAGQERFRSIARSYFRKAHGVLLLYDVTSESSFLNVRAWVDEIQESTDEKMALCVIGNKVDLREQLPAGSCVSTAHGEKLAKAYGALFCETSAKDGTNIIEAVLHLAREVKNNCSLRRRSVSQVRLHQTNPKKTLSGCCGL</sequence>
<evidence type="ECO:0000256" key="5">
    <source>
        <dbReference type="ARBA" id="ARBA00022837"/>
    </source>
</evidence>
<dbReference type="InterPro" id="IPR001806">
    <property type="entry name" value="Small_GTPase"/>
</dbReference>
<dbReference type="AlphaFoldDB" id="A0A3Q3GDQ6"/>
<dbReference type="InterPro" id="IPR011992">
    <property type="entry name" value="EF-hand-dom_pair"/>
</dbReference>
<dbReference type="SMART" id="SM00177">
    <property type="entry name" value="ARF"/>
    <property type="match status" value="1"/>
</dbReference>
<dbReference type="SMART" id="SM00175">
    <property type="entry name" value="RAB"/>
    <property type="match status" value="1"/>
</dbReference>
<dbReference type="CDD" id="cd00154">
    <property type="entry name" value="Rab"/>
    <property type="match status" value="1"/>
</dbReference>
<keyword evidence="10" id="KW-1185">Reference proteome</keyword>
<keyword evidence="7" id="KW-0342">GTP-binding</keyword>
<dbReference type="InterPro" id="IPR002048">
    <property type="entry name" value="EF_hand_dom"/>
</dbReference>
<evidence type="ECO:0000256" key="7">
    <source>
        <dbReference type="ARBA" id="ARBA00023134"/>
    </source>
</evidence>
<keyword evidence="2" id="KW-0963">Cytoplasm</keyword>
<keyword evidence="6" id="KW-0175">Coiled coil</keyword>
<dbReference type="Gene3D" id="1.10.238.10">
    <property type="entry name" value="EF-hand"/>
    <property type="match status" value="1"/>
</dbReference>
<dbReference type="PRINTS" id="PR00449">
    <property type="entry name" value="RASTRNSFRMNG"/>
</dbReference>
<organism evidence="9 10">
    <name type="scientific">Kryptolebias marmoratus</name>
    <name type="common">Mangrove killifish</name>
    <name type="synonym">Rivulus marmoratus</name>
    <dbReference type="NCBI Taxonomy" id="37003"/>
    <lineage>
        <taxon>Eukaryota</taxon>
        <taxon>Metazoa</taxon>
        <taxon>Chordata</taxon>
        <taxon>Craniata</taxon>
        <taxon>Vertebrata</taxon>
        <taxon>Euteleostomi</taxon>
        <taxon>Actinopterygii</taxon>
        <taxon>Neopterygii</taxon>
        <taxon>Teleostei</taxon>
        <taxon>Neoteleostei</taxon>
        <taxon>Acanthomorphata</taxon>
        <taxon>Ovalentaria</taxon>
        <taxon>Atherinomorphae</taxon>
        <taxon>Cyprinodontiformes</taxon>
        <taxon>Rivulidae</taxon>
        <taxon>Kryptolebias</taxon>
    </lineage>
</organism>
<comment type="subcellular location">
    <subcellularLocation>
        <location evidence="1">Cytoplasm</location>
    </subcellularLocation>
</comment>
<evidence type="ECO:0000313" key="10">
    <source>
        <dbReference type="Proteomes" id="UP000264800"/>
    </source>
</evidence>
<dbReference type="PROSITE" id="PS51419">
    <property type="entry name" value="RAB"/>
    <property type="match status" value="1"/>
</dbReference>
<proteinExistence type="predicted"/>
<dbReference type="PROSITE" id="PS50222">
    <property type="entry name" value="EF_HAND_2"/>
    <property type="match status" value="1"/>
</dbReference>
<keyword evidence="5" id="KW-0106">Calcium</keyword>
<dbReference type="InterPro" id="IPR050227">
    <property type="entry name" value="Rab"/>
</dbReference>
<dbReference type="SMART" id="SM00176">
    <property type="entry name" value="RAN"/>
    <property type="match status" value="1"/>
</dbReference>
<feature type="domain" description="EF-hand" evidence="8">
    <location>
        <begin position="1"/>
        <end position="36"/>
    </location>
</feature>
<dbReference type="InterPro" id="IPR005225">
    <property type="entry name" value="Small_GTP-bd"/>
</dbReference>
<dbReference type="OMA" id="RMVVEYQ"/>
<dbReference type="SUPFAM" id="SSF47473">
    <property type="entry name" value="EF-hand"/>
    <property type="match status" value="1"/>
</dbReference>
<dbReference type="InterPro" id="IPR027417">
    <property type="entry name" value="P-loop_NTPase"/>
</dbReference>
<evidence type="ECO:0000313" key="9">
    <source>
        <dbReference type="Ensembl" id="ENSKMAP00000021877.1"/>
    </source>
</evidence>
<dbReference type="PANTHER" id="PTHR47977">
    <property type="entry name" value="RAS-RELATED PROTEIN RAB"/>
    <property type="match status" value="1"/>
</dbReference>
<dbReference type="GO" id="GO:0005737">
    <property type="term" value="C:cytoplasm"/>
    <property type="evidence" value="ECO:0007669"/>
    <property type="project" value="UniProtKB-SubCell"/>
</dbReference>
<evidence type="ECO:0000256" key="2">
    <source>
        <dbReference type="ARBA" id="ARBA00022490"/>
    </source>
</evidence>
<evidence type="ECO:0000259" key="8">
    <source>
        <dbReference type="PROSITE" id="PS50222"/>
    </source>
</evidence>
<reference evidence="9" key="1">
    <citation type="submission" date="2025-08" db="UniProtKB">
        <authorList>
            <consortium name="Ensembl"/>
        </authorList>
    </citation>
    <scope>IDENTIFICATION</scope>
</reference>
<dbReference type="InterPro" id="IPR018247">
    <property type="entry name" value="EF_Hand_1_Ca_BS"/>
</dbReference>
<dbReference type="PROSITE" id="PS00018">
    <property type="entry name" value="EF_HAND_1"/>
    <property type="match status" value="1"/>
</dbReference>
<dbReference type="FunFam" id="3.40.50.300:FF:001348">
    <property type="entry name" value="Ras and EF-hand domain-containing protein"/>
    <property type="match status" value="1"/>
</dbReference>
<reference evidence="9" key="2">
    <citation type="submission" date="2025-09" db="UniProtKB">
        <authorList>
            <consortium name="Ensembl"/>
        </authorList>
    </citation>
    <scope>IDENTIFICATION</scope>
</reference>
<dbReference type="STRING" id="37003.ENSKMAP00000021877"/>
<evidence type="ECO:0000256" key="3">
    <source>
        <dbReference type="ARBA" id="ARBA00022723"/>
    </source>
</evidence>
<evidence type="ECO:0000256" key="4">
    <source>
        <dbReference type="ARBA" id="ARBA00022741"/>
    </source>
</evidence>
<dbReference type="GO" id="GO:0005509">
    <property type="term" value="F:calcium ion binding"/>
    <property type="evidence" value="ECO:0007669"/>
    <property type="project" value="InterPro"/>
</dbReference>
<dbReference type="Proteomes" id="UP000264800">
    <property type="component" value="Unplaced"/>
</dbReference>
<dbReference type="Pfam" id="PF00071">
    <property type="entry name" value="Ras"/>
    <property type="match status" value="1"/>
</dbReference>
<accession>A0A3Q3GDQ6</accession>
<dbReference type="GO" id="GO:0005525">
    <property type="term" value="F:GTP binding"/>
    <property type="evidence" value="ECO:0007669"/>
    <property type="project" value="UniProtKB-KW"/>
</dbReference>
<dbReference type="SMART" id="SM00174">
    <property type="entry name" value="RHO"/>
    <property type="match status" value="1"/>
</dbReference>
<protein>
    <submittedName>
        <fullName evidence="9">RAS and EF-hand domain containing 2</fullName>
    </submittedName>
</protein>
<dbReference type="SUPFAM" id="SSF52540">
    <property type="entry name" value="P-loop containing nucleoside triphosphate hydrolases"/>
    <property type="match status" value="1"/>
</dbReference>
<dbReference type="SMART" id="SM00173">
    <property type="entry name" value="RAS"/>
    <property type="match status" value="1"/>
</dbReference>
<dbReference type="GeneTree" id="ENSGT00940000165251"/>
<keyword evidence="4" id="KW-0547">Nucleotide-binding</keyword>
<keyword evidence="3" id="KW-0479">Metal-binding</keyword>
<evidence type="ECO:0000256" key="6">
    <source>
        <dbReference type="ARBA" id="ARBA00023054"/>
    </source>
</evidence>
<dbReference type="GO" id="GO:0003924">
    <property type="term" value="F:GTPase activity"/>
    <property type="evidence" value="ECO:0007669"/>
    <property type="project" value="InterPro"/>
</dbReference>
<name>A0A3Q3GDQ6_KRYMA</name>
<dbReference type="PROSITE" id="PS51421">
    <property type="entry name" value="RAS"/>
    <property type="match status" value="1"/>
</dbReference>